<evidence type="ECO:0000256" key="1">
    <source>
        <dbReference type="SAM" id="SignalP"/>
    </source>
</evidence>
<evidence type="ECO:0000313" key="4">
    <source>
        <dbReference type="Proteomes" id="UP000029228"/>
    </source>
</evidence>
<evidence type="ECO:0000313" key="3">
    <source>
        <dbReference type="EMBL" id="GAL17036.1"/>
    </source>
</evidence>
<dbReference type="STRING" id="990268.JCM19235_5585"/>
<accession>A0A090RP62</accession>
<dbReference type="EMBL" id="BBMR01000001">
    <property type="protein sequence ID" value="GAL17036.1"/>
    <property type="molecule type" value="Genomic_DNA"/>
</dbReference>
<dbReference type="SUPFAM" id="SSF160935">
    <property type="entry name" value="VPA0735-like"/>
    <property type="match status" value="1"/>
</dbReference>
<dbReference type="AlphaFoldDB" id="A0A090RP62"/>
<dbReference type="InterPro" id="IPR010679">
    <property type="entry name" value="DUF1254"/>
</dbReference>
<dbReference type="PANTHER" id="PTHR36509">
    <property type="entry name" value="BLL3101 PROTEIN"/>
    <property type="match status" value="1"/>
</dbReference>
<keyword evidence="4" id="KW-1185">Reference proteome</keyword>
<organism evidence="3 4">
    <name type="scientific">Vibrio maritimus</name>
    <dbReference type="NCBI Taxonomy" id="990268"/>
    <lineage>
        <taxon>Bacteria</taxon>
        <taxon>Pseudomonadati</taxon>
        <taxon>Pseudomonadota</taxon>
        <taxon>Gammaproteobacteria</taxon>
        <taxon>Vibrionales</taxon>
        <taxon>Vibrionaceae</taxon>
        <taxon>Vibrio</taxon>
    </lineage>
</organism>
<feature type="chain" id="PRO_5001863843" evidence="1">
    <location>
        <begin position="20"/>
        <end position="323"/>
    </location>
</feature>
<comment type="caution">
    <text evidence="3">The sequence shown here is derived from an EMBL/GenBank/DDBJ whole genome shotgun (WGS) entry which is preliminary data.</text>
</comment>
<sequence length="323" mass="36338">MKKTLLAATIAAASFGVLANNSVTTQLPDGTEITATPAEMRAYVVTHHANYLRDTAEDNGGTNIIKHTRELPGSGTDFVVTPALDHLYSKAVLDLSDGPVHLSLPVVEDRYFSIHITDQEHYTIYDEYNPTSTEYVLVRQGDDYKAKEGEIVIESRGDHPHVFLRTQVFNQETISETHAIQDKVILNAKETGKRLTFSDPIKFTLETSDVYPENLELMQSRVGKHSEAEFKRMQSFMTGVYLERSINEGADNWGLFGPIDSTEPRADDHVTRVIGIVGHLGLPVTRQQWREPMLTTRVFQAIVRVNHSTAQHLRYSRCPMSRV</sequence>
<dbReference type="PANTHER" id="PTHR36509:SF2">
    <property type="entry name" value="BLL3101 PROTEIN"/>
    <property type="match status" value="1"/>
</dbReference>
<dbReference type="InterPro" id="IPR037050">
    <property type="entry name" value="DUF1254_sf"/>
</dbReference>
<name>A0A090RP62_9VIBR</name>
<dbReference type="Pfam" id="PF06863">
    <property type="entry name" value="DUF1254"/>
    <property type="match status" value="1"/>
</dbReference>
<dbReference type="Gene3D" id="2.60.40.1610">
    <property type="entry name" value="Domain of unknown function DUF1254"/>
    <property type="match status" value="1"/>
</dbReference>
<feature type="signal peptide" evidence="1">
    <location>
        <begin position="1"/>
        <end position="19"/>
    </location>
</feature>
<evidence type="ECO:0000259" key="2">
    <source>
        <dbReference type="Pfam" id="PF06863"/>
    </source>
</evidence>
<keyword evidence="1" id="KW-0732">Signal</keyword>
<dbReference type="Proteomes" id="UP000029228">
    <property type="component" value="Unassembled WGS sequence"/>
</dbReference>
<proteinExistence type="predicted"/>
<protein>
    <submittedName>
        <fullName evidence="3">Putative exported protein</fullName>
    </submittedName>
</protein>
<reference evidence="3 4" key="1">
    <citation type="submission" date="2014-09" db="EMBL/GenBank/DDBJ databases">
        <title>Vibrio maritimus JCM 19235. (C45) whole genome shotgun sequence.</title>
        <authorList>
            <person name="Sawabe T."/>
            <person name="Meirelles P."/>
            <person name="Nakanishi M."/>
            <person name="Sayaka M."/>
            <person name="Hattori M."/>
            <person name="Ohkuma M."/>
        </authorList>
    </citation>
    <scope>NUCLEOTIDE SEQUENCE [LARGE SCALE GENOMIC DNA]</scope>
    <source>
        <strain evidence="4">JCM19235</strain>
    </source>
</reference>
<feature type="domain" description="DUF1254" evidence="2">
    <location>
        <begin position="63"/>
        <end position="185"/>
    </location>
</feature>
<reference evidence="3 4" key="2">
    <citation type="submission" date="2014-09" db="EMBL/GenBank/DDBJ databases">
        <authorList>
            <consortium name="NBRP consortium"/>
            <person name="Sawabe T."/>
            <person name="Meirelles P."/>
            <person name="Nakanishi M."/>
            <person name="Sayaka M."/>
            <person name="Hattori M."/>
            <person name="Ohkuma M."/>
        </authorList>
    </citation>
    <scope>NUCLEOTIDE SEQUENCE [LARGE SCALE GENOMIC DNA]</scope>
    <source>
        <strain evidence="4">JCM19235</strain>
    </source>
</reference>
<gene>
    <name evidence="3" type="ORF">JCM19235_5585</name>
</gene>